<dbReference type="STRING" id="1727163.AO498_06945"/>
<dbReference type="PANTHER" id="PTHR21180:SF32">
    <property type="entry name" value="ENDONUCLEASE_EXONUCLEASE_PHOSPHATASE FAMILY DOMAIN-CONTAINING PROTEIN 1"/>
    <property type="match status" value="1"/>
</dbReference>
<dbReference type="Gene3D" id="1.10.150.280">
    <property type="entry name" value="AF1531-like domain"/>
    <property type="match status" value="2"/>
</dbReference>
<dbReference type="AlphaFoldDB" id="A0A142ELZ0"/>
<keyword evidence="1" id="KW-0472">Membrane</keyword>
<dbReference type="OrthoDB" id="981124at2"/>
<name>A0A142ELZ0_9BACT</name>
<reference evidence="2 3" key="2">
    <citation type="journal article" date="2016" name="Genome Announc.">
        <title>Complete Genome Sequence of Algoriphagus sp. Strain M8-2, Isolated from a Brackish Lake.</title>
        <authorList>
            <person name="Muraguchi Y."/>
            <person name="Kushimoto K."/>
            <person name="Ohtsubo Y."/>
            <person name="Suzuki T."/>
            <person name="Dohra H."/>
            <person name="Kimbara K."/>
            <person name="Shintani M."/>
        </authorList>
    </citation>
    <scope>NUCLEOTIDE SEQUENCE [LARGE SCALE GENOMIC DNA]</scope>
    <source>
        <strain evidence="2 3">M8-2</strain>
    </source>
</reference>
<protein>
    <submittedName>
        <fullName evidence="2">Competence protein ComEA</fullName>
    </submittedName>
</protein>
<accession>A0A142ELZ0</accession>
<dbReference type="SUPFAM" id="SSF47781">
    <property type="entry name" value="RuvA domain 2-like"/>
    <property type="match status" value="2"/>
</dbReference>
<keyword evidence="1" id="KW-1133">Transmembrane helix</keyword>
<gene>
    <name evidence="2" type="ORF">AO498_06945</name>
</gene>
<dbReference type="GO" id="GO:0015628">
    <property type="term" value="P:protein secretion by the type II secretion system"/>
    <property type="evidence" value="ECO:0007669"/>
    <property type="project" value="TreeGrafter"/>
</dbReference>
<keyword evidence="1" id="KW-0812">Transmembrane</keyword>
<dbReference type="GO" id="GO:0015627">
    <property type="term" value="C:type II protein secretion system complex"/>
    <property type="evidence" value="ECO:0007669"/>
    <property type="project" value="TreeGrafter"/>
</dbReference>
<dbReference type="Proteomes" id="UP000073816">
    <property type="component" value="Chromosome"/>
</dbReference>
<keyword evidence="3" id="KW-1185">Reference proteome</keyword>
<sequence length="226" mass="26175">MKERLFYWFRLHLGFSSKETRGFLILIPFLVGLGFLPSGIRKFKDQQGEKTFQRYLHAIDSLEAAGFVLISSPLPGFDPRDTLPQNQRNRVKNTTTISFWEADSVTLQIVPGIGEKLAGRIIKYRDQLGGLHHADQLKEVFGLKEEAYLAIWEYFDFSPQIHSKIPINSIETQDLSKHPYISYGEAKVIVAFRNQHGRYTNPEDLLKIKIFKPEWVQKISPYLDFD</sequence>
<dbReference type="KEGG" id="alm:AO498_06945"/>
<dbReference type="InterPro" id="IPR010994">
    <property type="entry name" value="RuvA_2-like"/>
</dbReference>
<dbReference type="Pfam" id="PF12836">
    <property type="entry name" value="HHH_3"/>
    <property type="match status" value="2"/>
</dbReference>
<dbReference type="EMBL" id="CP012836">
    <property type="protein sequence ID" value="AMQ56145.1"/>
    <property type="molecule type" value="Genomic_DNA"/>
</dbReference>
<proteinExistence type="predicted"/>
<evidence type="ECO:0000256" key="1">
    <source>
        <dbReference type="SAM" id="Phobius"/>
    </source>
</evidence>
<dbReference type="PANTHER" id="PTHR21180">
    <property type="entry name" value="ENDONUCLEASE/EXONUCLEASE/PHOSPHATASE FAMILY DOMAIN-CONTAINING PROTEIN 1"/>
    <property type="match status" value="1"/>
</dbReference>
<dbReference type="InterPro" id="IPR051675">
    <property type="entry name" value="Endo/Exo/Phosphatase_dom_1"/>
</dbReference>
<organism evidence="2 3">
    <name type="scientific">Algoriphagus sanaruensis</name>
    <dbReference type="NCBI Taxonomy" id="1727163"/>
    <lineage>
        <taxon>Bacteria</taxon>
        <taxon>Pseudomonadati</taxon>
        <taxon>Bacteroidota</taxon>
        <taxon>Cytophagia</taxon>
        <taxon>Cytophagales</taxon>
        <taxon>Cyclobacteriaceae</taxon>
        <taxon>Algoriphagus</taxon>
    </lineage>
</organism>
<evidence type="ECO:0000313" key="3">
    <source>
        <dbReference type="Proteomes" id="UP000073816"/>
    </source>
</evidence>
<reference evidence="3" key="1">
    <citation type="submission" date="2015-09" db="EMBL/GenBank/DDBJ databases">
        <title>Complete sequence of Algoriphagus sp. M8-2.</title>
        <authorList>
            <person name="Shintani M."/>
        </authorList>
    </citation>
    <scope>NUCLEOTIDE SEQUENCE [LARGE SCALE GENOMIC DNA]</scope>
    <source>
        <strain evidence="3">M8-2</strain>
    </source>
</reference>
<dbReference type="PATRIC" id="fig|1727163.4.peg.1440"/>
<feature type="transmembrane region" description="Helical" evidence="1">
    <location>
        <begin position="20"/>
        <end position="40"/>
    </location>
</feature>
<evidence type="ECO:0000313" key="2">
    <source>
        <dbReference type="EMBL" id="AMQ56145.1"/>
    </source>
</evidence>